<dbReference type="Proteomes" id="UP001415857">
    <property type="component" value="Unassembled WGS sequence"/>
</dbReference>
<dbReference type="PANTHER" id="PTHR34467:SF3">
    <property type="entry name" value="PROTEIN, PUTATIVE-RELATED"/>
    <property type="match status" value="1"/>
</dbReference>
<protein>
    <submittedName>
        <fullName evidence="1">Uncharacterized protein</fullName>
    </submittedName>
</protein>
<proteinExistence type="predicted"/>
<name>A0AAP0RFR6_LIQFO</name>
<organism evidence="1 2">
    <name type="scientific">Liquidambar formosana</name>
    <name type="common">Formosan gum</name>
    <dbReference type="NCBI Taxonomy" id="63359"/>
    <lineage>
        <taxon>Eukaryota</taxon>
        <taxon>Viridiplantae</taxon>
        <taxon>Streptophyta</taxon>
        <taxon>Embryophyta</taxon>
        <taxon>Tracheophyta</taxon>
        <taxon>Spermatophyta</taxon>
        <taxon>Magnoliopsida</taxon>
        <taxon>eudicotyledons</taxon>
        <taxon>Gunneridae</taxon>
        <taxon>Pentapetalae</taxon>
        <taxon>Saxifragales</taxon>
        <taxon>Altingiaceae</taxon>
        <taxon>Liquidambar</taxon>
    </lineage>
</organism>
<sequence>MLSPFMHIAPNSNKELRVVDVPYHLHAYELTLWCLLMGTAYSSSFYKAFEWVAPLKVLMAPYPPTYKNTPCYYPFRPNSHYNDNYTTSAMGPQIKSFVIIVLLLFINSSGGAKGSKYDVNLANPLREVITHMNMRKILVVDMTLDYEKPGPNPKHDKGKP</sequence>
<dbReference type="PANTHER" id="PTHR34467">
    <property type="entry name" value="TRANSMEMBRANE PROTEIN"/>
    <property type="match status" value="1"/>
</dbReference>
<keyword evidence="2" id="KW-1185">Reference proteome</keyword>
<dbReference type="AlphaFoldDB" id="A0AAP0RFR6"/>
<gene>
    <name evidence="1" type="ORF">L1049_023212</name>
</gene>
<accession>A0AAP0RFR6</accession>
<dbReference type="EMBL" id="JBBPBK010000011">
    <property type="protein sequence ID" value="KAK9275938.1"/>
    <property type="molecule type" value="Genomic_DNA"/>
</dbReference>
<evidence type="ECO:0000313" key="1">
    <source>
        <dbReference type="EMBL" id="KAK9275938.1"/>
    </source>
</evidence>
<reference evidence="1 2" key="1">
    <citation type="journal article" date="2024" name="Plant J.">
        <title>Genome sequences and population genomics reveal climatic adaptation and genomic divergence between two closely related sweetgum species.</title>
        <authorList>
            <person name="Xu W.Q."/>
            <person name="Ren C.Q."/>
            <person name="Zhang X.Y."/>
            <person name="Comes H.P."/>
            <person name="Liu X.H."/>
            <person name="Li Y.G."/>
            <person name="Kettle C.J."/>
            <person name="Jalonen R."/>
            <person name="Gaisberger H."/>
            <person name="Ma Y.Z."/>
            <person name="Qiu Y.X."/>
        </authorList>
    </citation>
    <scope>NUCLEOTIDE SEQUENCE [LARGE SCALE GENOMIC DNA]</scope>
    <source>
        <strain evidence="1">Hangzhou</strain>
    </source>
</reference>
<evidence type="ECO:0000313" key="2">
    <source>
        <dbReference type="Proteomes" id="UP001415857"/>
    </source>
</evidence>
<comment type="caution">
    <text evidence="1">The sequence shown here is derived from an EMBL/GenBank/DDBJ whole genome shotgun (WGS) entry which is preliminary data.</text>
</comment>